<protein>
    <submittedName>
        <fullName evidence="2">Uncharacterized protein</fullName>
    </submittedName>
</protein>
<dbReference type="AlphaFoldDB" id="A0A5C0SLK3"/>
<geneLocation type="plasmid" evidence="3">
    <name>pct01</name>
</geneLocation>
<dbReference type="RefSeq" id="WP_148810930.1">
    <property type="nucleotide sequence ID" value="NZ_CP042244.1"/>
</dbReference>
<evidence type="ECO:0000256" key="1">
    <source>
        <dbReference type="SAM" id="Coils"/>
    </source>
</evidence>
<reference evidence="2 3" key="1">
    <citation type="submission" date="2019-07" db="EMBL/GenBank/DDBJ databases">
        <title>Complete genome of Crassaminicella thermophila SY095.</title>
        <authorList>
            <person name="Li X."/>
        </authorList>
    </citation>
    <scope>NUCLEOTIDE SEQUENCE [LARGE SCALE GENOMIC DNA]</scope>
    <source>
        <strain evidence="2 3">SY095</strain>
        <plasmid evidence="3">pct01</plasmid>
    </source>
</reference>
<dbReference type="Proteomes" id="UP000324646">
    <property type="component" value="Plasmid pCT01"/>
</dbReference>
<keyword evidence="3" id="KW-1185">Reference proteome</keyword>
<accession>A0A5C0SLK3</accession>
<evidence type="ECO:0000313" key="3">
    <source>
        <dbReference type="Proteomes" id="UP000324646"/>
    </source>
</evidence>
<name>A0A5C0SLK3_CRATE</name>
<sequence length="70" mass="8391">MGLLYALMQKRDRKADEYNKALERIREAEKTGEGLEARIIVAKVLHEELARLDKQIERGKEKFYVQRWEE</sequence>
<keyword evidence="2" id="KW-0614">Plasmid</keyword>
<proteinExistence type="predicted"/>
<organism evidence="2 3">
    <name type="scientific">Crassaminicella thermophila</name>
    <dbReference type="NCBI Taxonomy" id="2599308"/>
    <lineage>
        <taxon>Bacteria</taxon>
        <taxon>Bacillati</taxon>
        <taxon>Bacillota</taxon>
        <taxon>Clostridia</taxon>
        <taxon>Eubacteriales</taxon>
        <taxon>Clostridiaceae</taxon>
        <taxon>Crassaminicella</taxon>
    </lineage>
</organism>
<gene>
    <name evidence="2" type="ORF">FQB35_15650</name>
</gene>
<dbReference type="KEGG" id="crs:FQB35_15650"/>
<keyword evidence="1" id="KW-0175">Coiled coil</keyword>
<evidence type="ECO:0000313" key="2">
    <source>
        <dbReference type="EMBL" id="QEK13759.1"/>
    </source>
</evidence>
<dbReference type="EMBL" id="CP042244">
    <property type="protein sequence ID" value="QEK13759.1"/>
    <property type="molecule type" value="Genomic_DNA"/>
</dbReference>
<feature type="coiled-coil region" evidence="1">
    <location>
        <begin position="8"/>
        <end position="62"/>
    </location>
</feature>